<reference evidence="9 10" key="1">
    <citation type="submission" date="2018-10" db="EMBL/GenBank/DDBJ databases">
        <authorList>
            <consortium name="Molecular Microbiology and Infection Unit (UMMI)"/>
            <person name="Machado M."/>
        </authorList>
    </citation>
    <scope>NUCLEOTIDE SEQUENCE [LARGE SCALE GENOMIC DNA]</scope>
    <source>
        <strain evidence="9">FMV2238.02</strain>
    </source>
</reference>
<feature type="domain" description="Major facilitator superfamily (MFS) profile" evidence="8">
    <location>
        <begin position="8"/>
        <end position="390"/>
    </location>
</feature>
<comment type="similarity">
    <text evidence="2">Belongs to the major facilitator superfamily.</text>
</comment>
<keyword evidence="6 7" id="KW-0472">Membrane</keyword>
<dbReference type="PANTHER" id="PTHR23514">
    <property type="entry name" value="BYPASS OF STOP CODON PROTEIN 6"/>
    <property type="match status" value="1"/>
</dbReference>
<protein>
    <recommendedName>
        <fullName evidence="8">Major facilitator superfamily (MFS) profile domain-containing protein</fullName>
    </recommendedName>
</protein>
<dbReference type="InterPro" id="IPR011701">
    <property type="entry name" value="MFS"/>
</dbReference>
<evidence type="ECO:0000256" key="2">
    <source>
        <dbReference type="ARBA" id="ARBA00008335"/>
    </source>
</evidence>
<comment type="subcellular location">
    <subcellularLocation>
        <location evidence="1">Cell membrane</location>
        <topology evidence="1">Multi-pass membrane protein</topology>
    </subcellularLocation>
</comment>
<accession>A0A3P5XRS5</accession>
<dbReference type="PANTHER" id="PTHR23514:SF3">
    <property type="entry name" value="BYPASS OF STOP CODON PROTEIN 6"/>
    <property type="match status" value="1"/>
</dbReference>
<feature type="transmembrane region" description="Helical" evidence="7">
    <location>
        <begin position="364"/>
        <end position="386"/>
    </location>
</feature>
<feature type="transmembrane region" description="Helical" evidence="7">
    <location>
        <begin position="106"/>
        <end position="124"/>
    </location>
</feature>
<feature type="transmembrane region" description="Helical" evidence="7">
    <location>
        <begin position="246"/>
        <end position="268"/>
    </location>
</feature>
<keyword evidence="5 7" id="KW-1133">Transmembrane helix</keyword>
<evidence type="ECO:0000313" key="10">
    <source>
        <dbReference type="Proteomes" id="UP000280759"/>
    </source>
</evidence>
<evidence type="ECO:0000256" key="4">
    <source>
        <dbReference type="ARBA" id="ARBA00022692"/>
    </source>
</evidence>
<feature type="transmembrane region" description="Helical" evidence="7">
    <location>
        <begin position="12"/>
        <end position="37"/>
    </location>
</feature>
<evidence type="ECO:0000256" key="1">
    <source>
        <dbReference type="ARBA" id="ARBA00004651"/>
    </source>
</evidence>
<dbReference type="AlphaFoldDB" id="A0A3P5XRS5"/>
<keyword evidence="4 7" id="KW-0812">Transmembrane</keyword>
<dbReference type="PROSITE" id="PS00217">
    <property type="entry name" value="SUGAR_TRANSPORT_2"/>
    <property type="match status" value="1"/>
</dbReference>
<proteinExistence type="inferred from homology"/>
<feature type="transmembrane region" description="Helical" evidence="7">
    <location>
        <begin position="275"/>
        <end position="291"/>
    </location>
</feature>
<dbReference type="InterPro" id="IPR020846">
    <property type="entry name" value="MFS_dom"/>
</dbReference>
<dbReference type="InterPro" id="IPR036259">
    <property type="entry name" value="MFS_trans_sf"/>
</dbReference>
<dbReference type="RefSeq" id="WP_125074611.1">
    <property type="nucleotide sequence ID" value="NZ_CP053792.1"/>
</dbReference>
<dbReference type="InterPro" id="IPR005829">
    <property type="entry name" value="Sugar_transporter_CS"/>
</dbReference>
<evidence type="ECO:0000256" key="5">
    <source>
        <dbReference type="ARBA" id="ARBA00022989"/>
    </source>
</evidence>
<keyword evidence="10" id="KW-1185">Reference proteome</keyword>
<feature type="transmembrane region" description="Helical" evidence="7">
    <location>
        <begin position="136"/>
        <end position="158"/>
    </location>
</feature>
<feature type="transmembrane region" description="Helical" evidence="7">
    <location>
        <begin position="297"/>
        <end position="321"/>
    </location>
</feature>
<feature type="transmembrane region" description="Helical" evidence="7">
    <location>
        <begin position="333"/>
        <end position="358"/>
    </location>
</feature>
<organism evidence="9 10">
    <name type="scientific">Streptococcus canis</name>
    <dbReference type="NCBI Taxonomy" id="1329"/>
    <lineage>
        <taxon>Bacteria</taxon>
        <taxon>Bacillati</taxon>
        <taxon>Bacillota</taxon>
        <taxon>Bacilli</taxon>
        <taxon>Lactobacillales</taxon>
        <taxon>Streptococcaceae</taxon>
        <taxon>Streptococcus</taxon>
    </lineage>
</organism>
<feature type="transmembrane region" description="Helical" evidence="7">
    <location>
        <begin position="76"/>
        <end position="94"/>
    </location>
</feature>
<dbReference type="SUPFAM" id="SSF103473">
    <property type="entry name" value="MFS general substrate transporter"/>
    <property type="match status" value="1"/>
</dbReference>
<evidence type="ECO:0000256" key="3">
    <source>
        <dbReference type="ARBA" id="ARBA00022448"/>
    </source>
</evidence>
<dbReference type="Proteomes" id="UP000280759">
    <property type="component" value="Unassembled WGS sequence"/>
</dbReference>
<dbReference type="PROSITE" id="PS50850">
    <property type="entry name" value="MFS"/>
    <property type="match status" value="1"/>
</dbReference>
<keyword evidence="3" id="KW-0813">Transport</keyword>
<evidence type="ECO:0000256" key="6">
    <source>
        <dbReference type="ARBA" id="ARBA00023136"/>
    </source>
</evidence>
<name>A0A3P5XRS5_STRCB</name>
<dbReference type="GO" id="GO:0005886">
    <property type="term" value="C:plasma membrane"/>
    <property type="evidence" value="ECO:0007669"/>
    <property type="project" value="UniProtKB-SubCell"/>
</dbReference>
<dbReference type="EMBL" id="UXEP01000027">
    <property type="protein sequence ID" value="VDC43205.1"/>
    <property type="molecule type" value="Genomic_DNA"/>
</dbReference>
<evidence type="ECO:0000259" key="8">
    <source>
        <dbReference type="PROSITE" id="PS50850"/>
    </source>
</evidence>
<dbReference type="InterPro" id="IPR051788">
    <property type="entry name" value="MFS_Transporter"/>
</dbReference>
<evidence type="ECO:0000256" key="7">
    <source>
        <dbReference type="SAM" id="Phobius"/>
    </source>
</evidence>
<evidence type="ECO:0000313" key="9">
    <source>
        <dbReference type="EMBL" id="VDC43205.1"/>
    </source>
</evidence>
<dbReference type="GO" id="GO:0022857">
    <property type="term" value="F:transmembrane transporter activity"/>
    <property type="evidence" value="ECO:0007669"/>
    <property type="project" value="InterPro"/>
</dbReference>
<feature type="transmembrane region" description="Helical" evidence="7">
    <location>
        <begin position="164"/>
        <end position="187"/>
    </location>
</feature>
<sequence>MSVPKSLIEKISLLSLSLMMISPFAVSPALPQMIAYYKEQGYQAQAVEVLFSLSSFAILSVLLVMPLLNRILSEQARVILGLLLLAGGGSLPVLNQAYPLLVASRILLGLGIGLINARAINIISERFTGKERMTMLGYRGSAEVLGSAFFTVLAGYLIPFGWSWAYLIYAFGFVILALYLLFVPPVVSTQGMTPTGHKHQGLSHKQLWQILGKALYAGFVILVNTSNTLRIPQVIDQNKIGSPTQASFILSLMMLMGILAGISFGPLLILLKDRLLAWVTFVLGLGMLVLWQGNNLFLVVIGALSTGFVYSIGVTYVFHVLSEKIPSHQLTSATTLVLLGCNLGGGGAALVLQILARFNSDLRVAYLMFAAASLALAACLAGYSWLSKNRNKTSELPNFENKE</sequence>
<feature type="transmembrane region" description="Helical" evidence="7">
    <location>
        <begin position="49"/>
        <end position="69"/>
    </location>
</feature>
<dbReference type="Pfam" id="PF07690">
    <property type="entry name" value="MFS_1"/>
    <property type="match status" value="1"/>
</dbReference>
<gene>
    <name evidence="9" type="ORF">FMV2238Y02_16960</name>
</gene>
<dbReference type="Gene3D" id="1.20.1250.20">
    <property type="entry name" value="MFS general substrate transporter like domains"/>
    <property type="match status" value="2"/>
</dbReference>